<keyword evidence="3" id="KW-0645">Protease</keyword>
<evidence type="ECO:0000313" key="7">
    <source>
        <dbReference type="EMBL" id="PPQ81110.1"/>
    </source>
</evidence>
<dbReference type="PANTHER" id="PTHR48104">
    <property type="entry name" value="METACASPASE-4"/>
    <property type="match status" value="1"/>
</dbReference>
<gene>
    <name evidence="7" type="ORF">CVT25_014794</name>
</gene>
<dbReference type="GO" id="GO:0006915">
    <property type="term" value="P:apoptotic process"/>
    <property type="evidence" value="ECO:0007669"/>
    <property type="project" value="UniProtKB-KW"/>
</dbReference>
<feature type="domain" description="Peptidase C14 caspase" evidence="6">
    <location>
        <begin position="15"/>
        <end position="257"/>
    </location>
</feature>
<evidence type="ECO:0000256" key="5">
    <source>
        <dbReference type="SAM" id="MobiDB-lite"/>
    </source>
</evidence>
<keyword evidence="3" id="KW-0378">Hydrolase</keyword>
<sequence>YLFRPFSFSPNPRLFALLIGIDFYQNVRSLRSAAADAFAFKEILENHFGVPSNQIQTLLNKSASRSAILDAFRSFEDDSRIQKGDPIFIFYAGHGSEVSITANSSDSKIQALVPQNYSAEPGKEIPAIPDRTIGALLSKIADAKGDNITVILDCCHAASGTRGSEGDDSGVRSVKLTPTPIDHFVDREIWEGGRSIAIAPNFQHAGLRSHILIAACSSSETSREANGHGLFSSALLRLLRTCSPETLKYSEVLKHMDAIPGQNPQCEGVNQSRTLFNSKVVAPTRVCFDVTVDEQGKLVVSAGAVHGIAQDAEFTVFKNIESIYENPLGVFLVDTLSTFSATLQPSLDGTTVIPDGTAVALQTKAGKKEDMRLYIPPDENAAPCYEAWEFLMQGKRDFQNIALVDAPEDAHVELFLEDDNVVFIYRDKIITQHGLSRVFFEVKPLVHELSRALKSIAHFFWKLELNNNNPEVMSSIDFEFHRLGQPEFQYDDISNARAMAPIGPNLHKSGIIDFVVDDEPYGIRLVNNSGYDFYPYLFYFDNSDLSIAPYYESPSSGSYALDVPLKAHGGTLTIGYGTGGASPFSYYLRYPQTIDVGFLKLFLSTKPIDLSNISQSTPFEDSRGSVDVSKNLGDIWGTILIPVIQRRDPPNTETHCIQCGSISAKSLDLQQRTVIHDLEYKAEMLEKDLNILRQTAADVKRAHEEEVSTLKSKLEAQEEENRKLIRLTDTKANKRQGELQLQRRESFGSNHVGERSTPTTSPSKKRSWLLRVKRLIHLHWI</sequence>
<evidence type="ECO:0000313" key="8">
    <source>
        <dbReference type="Proteomes" id="UP000283269"/>
    </source>
</evidence>
<dbReference type="Proteomes" id="UP000283269">
    <property type="component" value="Unassembled WGS sequence"/>
</dbReference>
<organism evidence="7 8">
    <name type="scientific">Psilocybe cyanescens</name>
    <dbReference type="NCBI Taxonomy" id="93625"/>
    <lineage>
        <taxon>Eukaryota</taxon>
        <taxon>Fungi</taxon>
        <taxon>Dikarya</taxon>
        <taxon>Basidiomycota</taxon>
        <taxon>Agaricomycotina</taxon>
        <taxon>Agaricomycetes</taxon>
        <taxon>Agaricomycetidae</taxon>
        <taxon>Agaricales</taxon>
        <taxon>Agaricineae</taxon>
        <taxon>Strophariaceae</taxon>
        <taxon>Psilocybe</taxon>
    </lineage>
</organism>
<evidence type="ECO:0000259" key="6">
    <source>
        <dbReference type="Pfam" id="PF00656"/>
    </source>
</evidence>
<dbReference type="InterPro" id="IPR029030">
    <property type="entry name" value="Caspase-like_dom_sf"/>
</dbReference>
<feature type="coiled-coil region" evidence="4">
    <location>
        <begin position="675"/>
        <end position="727"/>
    </location>
</feature>
<dbReference type="InParanoid" id="A0A409WRG2"/>
<keyword evidence="8" id="KW-1185">Reference proteome</keyword>
<evidence type="ECO:0000256" key="2">
    <source>
        <dbReference type="ARBA" id="ARBA00022703"/>
    </source>
</evidence>
<dbReference type="OrthoDB" id="3223806at2759"/>
<feature type="compositionally biased region" description="Basic and acidic residues" evidence="5">
    <location>
        <begin position="735"/>
        <end position="746"/>
    </location>
</feature>
<dbReference type="GO" id="GO:0004197">
    <property type="term" value="F:cysteine-type endopeptidase activity"/>
    <property type="evidence" value="ECO:0007669"/>
    <property type="project" value="InterPro"/>
</dbReference>
<keyword evidence="3" id="KW-0788">Thiol protease</keyword>
<dbReference type="EMBL" id="NHYD01003283">
    <property type="protein sequence ID" value="PPQ81110.1"/>
    <property type="molecule type" value="Genomic_DNA"/>
</dbReference>
<dbReference type="AlphaFoldDB" id="A0A409WRG2"/>
<keyword evidence="4" id="KW-0175">Coiled coil</keyword>
<evidence type="ECO:0000256" key="4">
    <source>
        <dbReference type="SAM" id="Coils"/>
    </source>
</evidence>
<dbReference type="SUPFAM" id="SSF52129">
    <property type="entry name" value="Caspase-like"/>
    <property type="match status" value="1"/>
</dbReference>
<dbReference type="InterPro" id="IPR050452">
    <property type="entry name" value="Metacaspase"/>
</dbReference>
<comment type="similarity">
    <text evidence="1">Belongs to the peptidase C14B family.</text>
</comment>
<name>A0A409WRG2_PSICY</name>
<dbReference type="GO" id="GO:0006508">
    <property type="term" value="P:proteolysis"/>
    <property type="evidence" value="ECO:0007669"/>
    <property type="project" value="InterPro"/>
</dbReference>
<evidence type="ECO:0000256" key="3">
    <source>
        <dbReference type="ARBA" id="ARBA00022807"/>
    </source>
</evidence>
<keyword evidence="2" id="KW-0053">Apoptosis</keyword>
<dbReference type="InterPro" id="IPR011600">
    <property type="entry name" value="Pept_C14_caspase"/>
</dbReference>
<accession>A0A409WRG2</accession>
<dbReference type="GO" id="GO:0005737">
    <property type="term" value="C:cytoplasm"/>
    <property type="evidence" value="ECO:0007669"/>
    <property type="project" value="TreeGrafter"/>
</dbReference>
<dbReference type="PANTHER" id="PTHR48104:SF30">
    <property type="entry name" value="METACASPASE-1"/>
    <property type="match status" value="1"/>
</dbReference>
<feature type="region of interest" description="Disordered" evidence="5">
    <location>
        <begin position="735"/>
        <end position="765"/>
    </location>
</feature>
<dbReference type="Gene3D" id="3.40.50.1460">
    <property type="match status" value="1"/>
</dbReference>
<protein>
    <recommendedName>
        <fullName evidence="6">Peptidase C14 caspase domain-containing protein</fullName>
    </recommendedName>
</protein>
<dbReference type="Pfam" id="PF00656">
    <property type="entry name" value="Peptidase_C14"/>
    <property type="match status" value="1"/>
</dbReference>
<feature type="non-terminal residue" evidence="7">
    <location>
        <position position="1"/>
    </location>
</feature>
<reference evidence="7 8" key="1">
    <citation type="journal article" date="2018" name="Evol. Lett.">
        <title>Horizontal gene cluster transfer increased hallucinogenic mushroom diversity.</title>
        <authorList>
            <person name="Reynolds H.T."/>
            <person name="Vijayakumar V."/>
            <person name="Gluck-Thaler E."/>
            <person name="Korotkin H.B."/>
            <person name="Matheny P.B."/>
            <person name="Slot J.C."/>
        </authorList>
    </citation>
    <scope>NUCLEOTIDE SEQUENCE [LARGE SCALE GENOMIC DNA]</scope>
    <source>
        <strain evidence="7 8">2631</strain>
    </source>
</reference>
<comment type="caution">
    <text evidence="7">The sequence shown here is derived from an EMBL/GenBank/DDBJ whole genome shotgun (WGS) entry which is preliminary data.</text>
</comment>
<proteinExistence type="inferred from homology"/>
<evidence type="ECO:0000256" key="1">
    <source>
        <dbReference type="ARBA" id="ARBA00009005"/>
    </source>
</evidence>